<proteinExistence type="predicted"/>
<protein>
    <submittedName>
        <fullName evidence="2">Unannotated protein</fullName>
    </submittedName>
</protein>
<organism evidence="2">
    <name type="scientific">freshwater metagenome</name>
    <dbReference type="NCBI Taxonomy" id="449393"/>
    <lineage>
        <taxon>unclassified sequences</taxon>
        <taxon>metagenomes</taxon>
        <taxon>ecological metagenomes</taxon>
    </lineage>
</organism>
<dbReference type="AlphaFoldDB" id="A0A6J6VHG1"/>
<evidence type="ECO:0000259" key="1">
    <source>
        <dbReference type="Pfam" id="PF06974"/>
    </source>
</evidence>
<dbReference type="Pfam" id="PF06974">
    <property type="entry name" value="WS_DGAT_C"/>
    <property type="match status" value="1"/>
</dbReference>
<reference evidence="2" key="1">
    <citation type="submission" date="2020-05" db="EMBL/GenBank/DDBJ databases">
        <authorList>
            <person name="Chiriac C."/>
            <person name="Salcher M."/>
            <person name="Ghai R."/>
            <person name="Kavagutti S V."/>
        </authorList>
    </citation>
    <scope>NUCLEOTIDE SEQUENCE</scope>
</reference>
<evidence type="ECO:0000313" key="2">
    <source>
        <dbReference type="EMBL" id="CAB4771831.1"/>
    </source>
</evidence>
<gene>
    <name evidence="2" type="ORF">UFOPK2872_01196</name>
</gene>
<dbReference type="EMBL" id="CAEZZM010000184">
    <property type="protein sequence ID" value="CAB4771831.1"/>
    <property type="molecule type" value="Genomic_DNA"/>
</dbReference>
<sequence length="305" mass="32966">MRAPLGALRQVRELLSDPTQLPGLGAQATATVRGLLAELNDVDSARSPLWTQRSIQRRCETLRAPYRPMLEASRALGGKLNTAFLAATADAAGEYHRQLGMPVETLRTSMAISTRSEASGGNAFTLARMLVPTGPMPIAERFAAINEAVSQAREQSKNASLDTLATMSSLLPTSVLTRIARAQSQTVDFATSNVRGAGIPLYICGALVLENYPIGPLGGVAFNLTMLSYNHSLDMGLNIDTAAVAEPERLQQCIQKSLHELMDYAPTNKAGIPAPPNPRVTRWLKRLRLQLATAARRATSRLPRR</sequence>
<accession>A0A6J6VHG1</accession>
<dbReference type="InterPro" id="IPR009721">
    <property type="entry name" value="O-acyltransferase_WSD1_C"/>
</dbReference>
<name>A0A6J6VHG1_9ZZZZ</name>
<feature type="domain" description="O-acyltransferase WSD1 C-terminal" evidence="1">
    <location>
        <begin position="121"/>
        <end position="261"/>
    </location>
</feature>